<evidence type="ECO:0000256" key="1">
    <source>
        <dbReference type="SAM" id="Coils"/>
    </source>
</evidence>
<protein>
    <recommendedName>
        <fullName evidence="5">Meiotic sister chromatid recombination protein 1</fullName>
    </recommendedName>
</protein>
<keyword evidence="1" id="KW-0175">Coiled coil</keyword>
<proteinExistence type="predicted"/>
<evidence type="ECO:0008006" key="5">
    <source>
        <dbReference type="Google" id="ProtNLM"/>
    </source>
</evidence>
<dbReference type="GeneID" id="73470208"/>
<dbReference type="Pfam" id="PF10281">
    <property type="entry name" value="Ish1"/>
    <property type="match status" value="3"/>
</dbReference>
<dbReference type="AlphaFoldDB" id="A0A8J5UWM1"/>
<feature type="coiled-coil region" evidence="1">
    <location>
        <begin position="53"/>
        <end position="80"/>
    </location>
</feature>
<keyword evidence="2" id="KW-0732">Signal</keyword>
<reference evidence="3 4" key="1">
    <citation type="journal article" date="2021" name="DNA Res.">
        <title>Genome analysis of Candida subhashii reveals its hybrid nature and dual mitochondrial genome conformations.</title>
        <authorList>
            <person name="Mixao V."/>
            <person name="Hegedusova E."/>
            <person name="Saus E."/>
            <person name="Pryszcz L.P."/>
            <person name="Cillingova A."/>
            <person name="Nosek J."/>
            <person name="Gabaldon T."/>
        </authorList>
    </citation>
    <scope>NUCLEOTIDE SEQUENCE [LARGE SCALE GENOMIC DNA]</scope>
    <source>
        <strain evidence="3 4">CBS 10753</strain>
    </source>
</reference>
<comment type="caution">
    <text evidence="3">The sequence shown here is derived from an EMBL/GenBank/DDBJ whole genome shotgun (WGS) entry which is preliminary data.</text>
</comment>
<dbReference type="Proteomes" id="UP000694255">
    <property type="component" value="Unassembled WGS sequence"/>
</dbReference>
<evidence type="ECO:0000313" key="4">
    <source>
        <dbReference type="Proteomes" id="UP000694255"/>
    </source>
</evidence>
<dbReference type="RefSeq" id="XP_049263298.1">
    <property type="nucleotide sequence ID" value="XM_049407261.1"/>
</dbReference>
<dbReference type="PANTHER" id="PTHR47372:SF11">
    <property type="entry name" value="RE19971P"/>
    <property type="match status" value="1"/>
</dbReference>
<keyword evidence="4" id="KW-1185">Reference proteome</keyword>
<feature type="chain" id="PRO_5035165706" description="Meiotic sister chromatid recombination protein 1" evidence="2">
    <location>
        <begin position="19"/>
        <end position="882"/>
    </location>
</feature>
<accession>A0A8J5UWM1</accession>
<dbReference type="OrthoDB" id="2527403at2759"/>
<evidence type="ECO:0000256" key="2">
    <source>
        <dbReference type="SAM" id="SignalP"/>
    </source>
</evidence>
<evidence type="ECO:0000313" key="3">
    <source>
        <dbReference type="EMBL" id="KAG7663065.1"/>
    </source>
</evidence>
<gene>
    <name evidence="3" type="ORF">J8A68_003408</name>
</gene>
<organism evidence="3 4">
    <name type="scientific">[Candida] subhashii</name>
    <dbReference type="NCBI Taxonomy" id="561895"/>
    <lineage>
        <taxon>Eukaryota</taxon>
        <taxon>Fungi</taxon>
        <taxon>Dikarya</taxon>
        <taxon>Ascomycota</taxon>
        <taxon>Saccharomycotina</taxon>
        <taxon>Pichiomycetes</taxon>
        <taxon>Debaryomycetaceae</taxon>
        <taxon>Spathaspora</taxon>
    </lineage>
</organism>
<dbReference type="InterPro" id="IPR018803">
    <property type="entry name" value="Ish1/Msc1-like"/>
</dbReference>
<dbReference type="PANTHER" id="PTHR47372">
    <property type="entry name" value="DAUER UP-REGULATED-RELATED"/>
    <property type="match status" value="1"/>
</dbReference>
<feature type="signal peptide" evidence="2">
    <location>
        <begin position="1"/>
        <end position="18"/>
    </location>
</feature>
<name>A0A8J5UWM1_9ASCO</name>
<dbReference type="EMBL" id="JAGSYN010000151">
    <property type="protein sequence ID" value="KAG7663065.1"/>
    <property type="molecule type" value="Genomic_DNA"/>
</dbReference>
<sequence length="882" mass="101742">MLVLNWLLLFFQVFIVIATTDYGFNSWTTNDIKQFLNSRKIKYKDTLANNDLIQLANSEAKKLESKYKKLKADYQSSVQSPNSLQDYLTFDYLFHNKKPISTWIFESWDVDTLRNFLKQNQIYVSKKMTKPDLIKQIQKKFDKLVEKNQGSQYYPGNWLYSTWTDSDIQNWLNKYQINFDPKASRDQLIDTLSEYSASVSNYLTDSMNSLLDSLDIYDRPIFDTKGSIKDEFFKTWSYSQLREWLYLHDIIDTKPGIYSEDLYSDKLVKLAQTHKSYLLDDLNSWLASAQSKASPFVTKGELGNDSFLAGINKWSKDKLKAFLDARNVQYSMFTTRHQLVELVKNHRNDAIAPENYGGWIISDLSTDSIKEWFAKQGRNIEGTRQELVDAFNEQFQHFKRDNLDTKLKEYQPTLEDYQAYLKEKMPDVTNPEQIEAAYDIATEYFNNAVDAAKEKYANSQYSFDDALKQIKDSSYEYSNAFVEKIPSADDYESFLTKSKIASENFIKFTIPALIEKFDKLESGVGKGINEWWYKVKEVVEEMTQPFNGDEARELVSEALSTIQSGSSDASSVAGKAWKHAKHKHKSAKEFVKDKYPGVTSAVGEAAANAQAKYEDAKGYAKDKYPDVTSVVGEAAANAQDKYESAKGYAKEKYPDVTSVVGEAAANAQGQYEGATSVVGKAAANAKGQYKAASSAVSRAVTDVQGKYEYAEDKLRHAKQGAEQKHFYMKQGYDYATENVRTKYENVKETSHDLKNKYYSSKFHIQHWFYWIKNKLGFIRTDVREQAHDSWSYIVQSFTNNDLVEYLRGYGYDYNWLSGLTRPQLLHLSEAQNKLFIGHNARNKWDKSIGEYLRDTAEEAQIKLGLKKKETFWDKFKSFFMIF</sequence>